<dbReference type="Pfam" id="PF08281">
    <property type="entry name" value="Sigma70_r4_2"/>
    <property type="match status" value="1"/>
</dbReference>
<dbReference type="InterPro" id="IPR013324">
    <property type="entry name" value="RNA_pol_sigma_r3/r4-like"/>
</dbReference>
<dbReference type="KEGG" id="nah:F5544_33795"/>
<dbReference type="SUPFAM" id="SSF54427">
    <property type="entry name" value="NTF2-like"/>
    <property type="match status" value="1"/>
</dbReference>
<dbReference type="AlphaFoldDB" id="A0A6G9YN06"/>
<dbReference type="GO" id="GO:0006352">
    <property type="term" value="P:DNA-templated transcription initiation"/>
    <property type="evidence" value="ECO:0007669"/>
    <property type="project" value="InterPro"/>
</dbReference>
<dbReference type="Gene3D" id="3.10.450.50">
    <property type="match status" value="1"/>
</dbReference>
<comment type="subunit">
    <text evidence="2">Interacts transiently with the RNA polymerase catalytic core formed by RpoA, RpoB, RpoC and RpoZ (2 alpha, 1 beta, 1 beta' and 1 omega subunit) to form the RNA polymerase holoenzyme that can initiate transcription.</text>
</comment>
<dbReference type="InterPro" id="IPR014284">
    <property type="entry name" value="RNA_pol_sigma-70_dom"/>
</dbReference>
<evidence type="ECO:0000256" key="6">
    <source>
        <dbReference type="ARBA" id="ARBA00023163"/>
    </source>
</evidence>
<dbReference type="GO" id="GO:0016987">
    <property type="term" value="F:sigma factor activity"/>
    <property type="evidence" value="ECO:0007669"/>
    <property type="project" value="UniProtKB-KW"/>
</dbReference>
<sequence length="297" mass="32156">MLDDNVLADRFEAHRPHLTAVAYRMLGALGEADDAVQETWLRLARSEVSGIENLGGWLTTAVGRICLDMLRTRKSRREEGFTDHLPDPIVTPESAELPEQQALLADSIGIALLVVLDTLNPAERVTFVLHDMFAVPFEQIGPIIGKSTTAVRMAASRARRRVQGRAPRADTDPRRQRRAVDAFLAAARNGELSELLAVLDPDVVLRADGGSAFGGGMLVLRGAAAVGEHLSVFQRSAHAAISHPVLVNGLAGLLNTMHGQAVSVISCTVRDGRIATIEVLADRERLRELELPARADH</sequence>
<feature type="domain" description="RNA polymerase sigma-70 region 2" evidence="7">
    <location>
        <begin position="11"/>
        <end position="75"/>
    </location>
</feature>
<keyword evidence="5" id="KW-0238">DNA-binding</keyword>
<keyword evidence="10" id="KW-1185">Reference proteome</keyword>
<evidence type="ECO:0000256" key="1">
    <source>
        <dbReference type="ARBA" id="ARBA00010641"/>
    </source>
</evidence>
<dbReference type="InterPro" id="IPR013249">
    <property type="entry name" value="RNA_pol_sigma70_r4_t2"/>
</dbReference>
<dbReference type="PANTHER" id="PTHR30173">
    <property type="entry name" value="SIGMA 19 FACTOR"/>
    <property type="match status" value="1"/>
</dbReference>
<evidence type="ECO:0000313" key="10">
    <source>
        <dbReference type="Proteomes" id="UP000503540"/>
    </source>
</evidence>
<dbReference type="Pfam" id="PF04542">
    <property type="entry name" value="Sigma70_r2"/>
    <property type="match status" value="1"/>
</dbReference>
<accession>A0A6G9YN06</accession>
<dbReference type="GO" id="GO:0003677">
    <property type="term" value="F:DNA binding"/>
    <property type="evidence" value="ECO:0007669"/>
    <property type="project" value="UniProtKB-KW"/>
</dbReference>
<evidence type="ECO:0000313" key="9">
    <source>
        <dbReference type="EMBL" id="QIS14594.1"/>
    </source>
</evidence>
<dbReference type="RefSeq" id="WP_167476978.1">
    <property type="nucleotide sequence ID" value="NZ_CP046172.1"/>
</dbReference>
<dbReference type="InterPro" id="IPR013325">
    <property type="entry name" value="RNA_pol_sigma_r2"/>
</dbReference>
<dbReference type="SUPFAM" id="SSF88946">
    <property type="entry name" value="Sigma2 domain of RNA polymerase sigma factors"/>
    <property type="match status" value="1"/>
</dbReference>
<dbReference type="Gene3D" id="1.10.10.10">
    <property type="entry name" value="Winged helix-like DNA-binding domain superfamily/Winged helix DNA-binding domain"/>
    <property type="match status" value="1"/>
</dbReference>
<evidence type="ECO:0000256" key="5">
    <source>
        <dbReference type="ARBA" id="ARBA00023125"/>
    </source>
</evidence>
<dbReference type="InterPro" id="IPR032710">
    <property type="entry name" value="NTF2-like_dom_sf"/>
</dbReference>
<feature type="domain" description="RNA polymerase sigma factor 70 region 4 type 2" evidence="8">
    <location>
        <begin position="111"/>
        <end position="161"/>
    </location>
</feature>
<dbReference type="EMBL" id="CP046172">
    <property type="protein sequence ID" value="QIS14594.1"/>
    <property type="molecule type" value="Genomic_DNA"/>
</dbReference>
<dbReference type="SUPFAM" id="SSF88659">
    <property type="entry name" value="Sigma3 and sigma4 domains of RNA polymerase sigma factors"/>
    <property type="match status" value="1"/>
</dbReference>
<proteinExistence type="inferred from homology"/>
<evidence type="ECO:0000256" key="2">
    <source>
        <dbReference type="ARBA" id="ARBA00011344"/>
    </source>
</evidence>
<comment type="similarity">
    <text evidence="1">Belongs to the sigma-70 factor family. ECF subfamily.</text>
</comment>
<organism evidence="9 10">
    <name type="scientific">Nocardia arthritidis</name>
    <dbReference type="NCBI Taxonomy" id="228602"/>
    <lineage>
        <taxon>Bacteria</taxon>
        <taxon>Bacillati</taxon>
        <taxon>Actinomycetota</taxon>
        <taxon>Actinomycetes</taxon>
        <taxon>Mycobacteriales</taxon>
        <taxon>Nocardiaceae</taxon>
        <taxon>Nocardia</taxon>
    </lineage>
</organism>
<keyword evidence="4" id="KW-0731">Sigma factor</keyword>
<evidence type="ECO:0000259" key="7">
    <source>
        <dbReference type="Pfam" id="PF04542"/>
    </source>
</evidence>
<evidence type="ECO:0000256" key="3">
    <source>
        <dbReference type="ARBA" id="ARBA00023015"/>
    </source>
</evidence>
<reference evidence="9 10" key="1">
    <citation type="journal article" date="2019" name="ACS Chem. Biol.">
        <title>Identification and Mobilization of a Cryptic Antibiotic Biosynthesis Gene Locus from a Human-Pathogenic Nocardia Isolate.</title>
        <authorList>
            <person name="Herisse M."/>
            <person name="Ishida K."/>
            <person name="Porter J.L."/>
            <person name="Howden B."/>
            <person name="Hertweck C."/>
            <person name="Stinear T.P."/>
            <person name="Pidot S.J."/>
        </authorList>
    </citation>
    <scope>NUCLEOTIDE SEQUENCE [LARGE SCALE GENOMIC DNA]</scope>
    <source>
        <strain evidence="9 10">AUSMDU00012717</strain>
    </source>
</reference>
<dbReference type="InterPro" id="IPR052704">
    <property type="entry name" value="ECF_Sigma-70_Domain"/>
</dbReference>
<name>A0A6G9YN06_9NOCA</name>
<keyword evidence="6" id="KW-0804">Transcription</keyword>
<dbReference type="NCBIfam" id="TIGR02937">
    <property type="entry name" value="sigma70-ECF"/>
    <property type="match status" value="1"/>
</dbReference>
<dbReference type="InterPro" id="IPR036388">
    <property type="entry name" value="WH-like_DNA-bd_sf"/>
</dbReference>
<protein>
    <submittedName>
        <fullName evidence="9">Sigma-70 family RNA polymerase sigma factor</fullName>
    </submittedName>
</protein>
<keyword evidence="3" id="KW-0805">Transcription regulation</keyword>
<evidence type="ECO:0000259" key="8">
    <source>
        <dbReference type="Pfam" id="PF08281"/>
    </source>
</evidence>
<dbReference type="PANTHER" id="PTHR30173:SF43">
    <property type="entry name" value="ECF RNA POLYMERASE SIGMA FACTOR SIGI-RELATED"/>
    <property type="match status" value="1"/>
</dbReference>
<gene>
    <name evidence="9" type="ORF">F5544_33795</name>
</gene>
<dbReference type="Proteomes" id="UP000503540">
    <property type="component" value="Chromosome"/>
</dbReference>
<evidence type="ECO:0000256" key="4">
    <source>
        <dbReference type="ARBA" id="ARBA00023082"/>
    </source>
</evidence>
<dbReference type="Gene3D" id="1.10.1740.10">
    <property type="match status" value="1"/>
</dbReference>
<dbReference type="InterPro" id="IPR007627">
    <property type="entry name" value="RNA_pol_sigma70_r2"/>
</dbReference>